<name>A0A7W7RBG3_KITKI</name>
<organism evidence="12 13">
    <name type="scientific">Kitasatospora kifunensis</name>
    <name type="common">Streptomyces kifunensis</name>
    <dbReference type="NCBI Taxonomy" id="58351"/>
    <lineage>
        <taxon>Bacteria</taxon>
        <taxon>Bacillati</taxon>
        <taxon>Actinomycetota</taxon>
        <taxon>Actinomycetes</taxon>
        <taxon>Kitasatosporales</taxon>
        <taxon>Streptomycetaceae</taxon>
        <taxon>Kitasatospora</taxon>
    </lineage>
</organism>
<protein>
    <recommendedName>
        <fullName evidence="4">Protein-L-isoaspartate O-methyltransferase</fullName>
        <ecNumber evidence="3">2.1.1.77</ecNumber>
    </recommendedName>
    <alternativeName>
        <fullName evidence="11">L-isoaspartyl protein carboxyl methyltransferase</fullName>
    </alternativeName>
    <alternativeName>
        <fullName evidence="9">Protein L-isoaspartyl methyltransferase</fullName>
    </alternativeName>
    <alternativeName>
        <fullName evidence="10">Protein-beta-aspartate methyltransferase</fullName>
    </alternativeName>
</protein>
<keyword evidence="7 12" id="KW-0808">Transferase</keyword>
<comment type="caution">
    <text evidence="12">The sequence shown here is derived from an EMBL/GenBank/DDBJ whole genome shotgun (WGS) entry which is preliminary data.</text>
</comment>
<gene>
    <name evidence="12" type="ORF">FHR34_007951</name>
</gene>
<evidence type="ECO:0000256" key="5">
    <source>
        <dbReference type="ARBA" id="ARBA00022490"/>
    </source>
</evidence>
<evidence type="ECO:0000256" key="11">
    <source>
        <dbReference type="ARBA" id="ARBA00031350"/>
    </source>
</evidence>
<dbReference type="Proteomes" id="UP000540506">
    <property type="component" value="Unassembled WGS sequence"/>
</dbReference>
<evidence type="ECO:0000256" key="10">
    <source>
        <dbReference type="ARBA" id="ARBA00031323"/>
    </source>
</evidence>
<sequence length="378" mass="41056">MTTTSTTDLIAEPLRAAMVQAITDTGSLTEEIWRRAFADVPRHTFVPYFYRQGPDGTQLRISADDPEHAAEWLTAVYENKPLVTHLIDGNTASSSSQPSVMAVMLEALDVPDGRRVKEIGTGTGYNAALLSHRFGDDNVVTVDVDQDVTDAARRRLELAGYRPTVITGDGARPHRPAEPGHVPSRPYGGVIATCCLHHIPPAWLGELAPGGLIVAPLGAGIVRVHRTNDSEAAGRFLASPAYFMPLRAAGDSGVIRRPPLPDGDARPSTITADTIIDEAFRFLVSIALPPLGWQYDLAEDGTPFGARVWTADGSIANLRDDGTVIESGPRRLWTELESLYGIFELHDRPSRDRFGITITADAQHVWLDRPNGTGWTLD</sequence>
<evidence type="ECO:0000313" key="12">
    <source>
        <dbReference type="EMBL" id="MBB4928854.1"/>
    </source>
</evidence>
<dbReference type="GO" id="GO:0032259">
    <property type="term" value="P:methylation"/>
    <property type="evidence" value="ECO:0007669"/>
    <property type="project" value="UniProtKB-KW"/>
</dbReference>
<dbReference type="GO" id="GO:0004719">
    <property type="term" value="F:protein-L-isoaspartate (D-aspartate) O-methyltransferase activity"/>
    <property type="evidence" value="ECO:0007669"/>
    <property type="project" value="UniProtKB-EC"/>
</dbReference>
<keyword evidence="6 12" id="KW-0489">Methyltransferase</keyword>
<dbReference type="EC" id="2.1.1.77" evidence="3"/>
<evidence type="ECO:0000313" key="13">
    <source>
        <dbReference type="Proteomes" id="UP000540506"/>
    </source>
</evidence>
<evidence type="ECO:0000256" key="6">
    <source>
        <dbReference type="ARBA" id="ARBA00022603"/>
    </source>
</evidence>
<evidence type="ECO:0000256" key="1">
    <source>
        <dbReference type="ARBA" id="ARBA00004496"/>
    </source>
</evidence>
<evidence type="ECO:0000256" key="9">
    <source>
        <dbReference type="ARBA" id="ARBA00030757"/>
    </source>
</evidence>
<dbReference type="AlphaFoldDB" id="A0A7W7RBG3"/>
<dbReference type="SUPFAM" id="SSF53335">
    <property type="entry name" value="S-adenosyl-L-methionine-dependent methyltransferases"/>
    <property type="match status" value="1"/>
</dbReference>
<keyword evidence="13" id="KW-1185">Reference proteome</keyword>
<reference evidence="12 13" key="1">
    <citation type="submission" date="2020-08" db="EMBL/GenBank/DDBJ databases">
        <title>Sequencing the genomes of 1000 actinobacteria strains.</title>
        <authorList>
            <person name="Klenk H.-P."/>
        </authorList>
    </citation>
    <scope>NUCLEOTIDE SEQUENCE [LARGE SCALE GENOMIC DNA]</scope>
    <source>
        <strain evidence="12 13">DSM 41654</strain>
    </source>
</reference>
<accession>A0A7W7RBG3</accession>
<dbReference type="EMBL" id="JACHJV010000003">
    <property type="protein sequence ID" value="MBB4928854.1"/>
    <property type="molecule type" value="Genomic_DNA"/>
</dbReference>
<dbReference type="RefSeq" id="WP_312897646.1">
    <property type="nucleotide sequence ID" value="NZ_JACHJV010000003.1"/>
</dbReference>
<dbReference type="InterPro" id="IPR029063">
    <property type="entry name" value="SAM-dependent_MTases_sf"/>
</dbReference>
<dbReference type="PANTHER" id="PTHR11579:SF0">
    <property type="entry name" value="PROTEIN-L-ISOASPARTATE(D-ASPARTATE) O-METHYLTRANSFERASE"/>
    <property type="match status" value="1"/>
</dbReference>
<proteinExistence type="inferred from homology"/>
<dbReference type="Pfam" id="PF01135">
    <property type="entry name" value="PCMT"/>
    <property type="match status" value="1"/>
</dbReference>
<evidence type="ECO:0000256" key="8">
    <source>
        <dbReference type="ARBA" id="ARBA00022691"/>
    </source>
</evidence>
<keyword evidence="5" id="KW-0963">Cytoplasm</keyword>
<evidence type="ECO:0000256" key="4">
    <source>
        <dbReference type="ARBA" id="ARBA00013346"/>
    </source>
</evidence>
<dbReference type="InterPro" id="IPR000682">
    <property type="entry name" value="PCMT"/>
</dbReference>
<evidence type="ECO:0000256" key="7">
    <source>
        <dbReference type="ARBA" id="ARBA00022679"/>
    </source>
</evidence>
<evidence type="ECO:0000256" key="2">
    <source>
        <dbReference type="ARBA" id="ARBA00005369"/>
    </source>
</evidence>
<dbReference type="PANTHER" id="PTHR11579">
    <property type="entry name" value="PROTEIN-L-ISOASPARTATE O-METHYLTRANSFERASE"/>
    <property type="match status" value="1"/>
</dbReference>
<evidence type="ECO:0000256" key="3">
    <source>
        <dbReference type="ARBA" id="ARBA00011890"/>
    </source>
</evidence>
<dbReference type="GO" id="GO:0005737">
    <property type="term" value="C:cytoplasm"/>
    <property type="evidence" value="ECO:0007669"/>
    <property type="project" value="UniProtKB-SubCell"/>
</dbReference>
<dbReference type="Gene3D" id="3.40.50.150">
    <property type="entry name" value="Vaccinia Virus protein VP39"/>
    <property type="match status" value="1"/>
</dbReference>
<comment type="similarity">
    <text evidence="2">Belongs to the methyltransferase superfamily. L-isoaspartyl/D-aspartyl protein methyltransferase family.</text>
</comment>
<comment type="subcellular location">
    <subcellularLocation>
        <location evidence="1">Cytoplasm</location>
    </subcellularLocation>
</comment>
<keyword evidence="8" id="KW-0949">S-adenosyl-L-methionine</keyword>